<sequence>MPLLGKIVVIERHGEDGTEFPFTAPCLFGRKLDCDIPIQLPQVSDEHCKIELNENNEFILTNLSSVNPTRINGQVLNQSERLKHGDLITIIDCSFRFEYPPPMTPTAGIDKTVQALQDQQEQSTPVHAEERKSEHSFDTCLKDGSKPEKTVDDMPSVGSITPSSTEKDVTPVSQKKRTPLKTPQKFSAGEVVQHIRLEPQPEEKTPKSPEGRRSVGSQDQSLDLQMPLGQPQTPGPVGKNTEVKMSPRTSPRSNAGNMSEVQGVLHEIEAIPSYRIKGLQVRTAEFIKMRADNDHLFTGNKNSASEGWR</sequence>
<proteinExistence type="predicted"/>
<feature type="domain" description="FHA" evidence="2">
    <location>
        <begin position="26"/>
        <end position="76"/>
    </location>
</feature>
<dbReference type="SUPFAM" id="SSF49879">
    <property type="entry name" value="SMAD/FHA domain"/>
    <property type="match status" value="1"/>
</dbReference>
<dbReference type="Pfam" id="PF00498">
    <property type="entry name" value="FHA"/>
    <property type="match status" value="1"/>
</dbReference>
<dbReference type="GO" id="GO:0051983">
    <property type="term" value="P:regulation of chromosome segregation"/>
    <property type="evidence" value="ECO:0007669"/>
    <property type="project" value="TreeGrafter"/>
</dbReference>
<dbReference type="GO" id="GO:0007088">
    <property type="term" value="P:regulation of mitotic nuclear division"/>
    <property type="evidence" value="ECO:0007669"/>
    <property type="project" value="TreeGrafter"/>
</dbReference>
<dbReference type="GO" id="GO:0005634">
    <property type="term" value="C:nucleus"/>
    <property type="evidence" value="ECO:0007669"/>
    <property type="project" value="TreeGrafter"/>
</dbReference>
<name>A0AAN9CH44_9TELE</name>
<dbReference type="GO" id="GO:0005694">
    <property type="term" value="C:chromosome"/>
    <property type="evidence" value="ECO:0007669"/>
    <property type="project" value="TreeGrafter"/>
</dbReference>
<accession>A0AAN9CH44</accession>
<evidence type="ECO:0000256" key="1">
    <source>
        <dbReference type="SAM" id="MobiDB-lite"/>
    </source>
</evidence>
<protein>
    <recommendedName>
        <fullName evidence="2">FHA domain-containing protein</fullName>
    </recommendedName>
</protein>
<keyword evidence="4" id="KW-1185">Reference proteome</keyword>
<feature type="compositionally biased region" description="Polar residues" evidence="1">
    <location>
        <begin position="115"/>
        <end position="125"/>
    </location>
</feature>
<evidence type="ECO:0000259" key="2">
    <source>
        <dbReference type="PROSITE" id="PS50006"/>
    </source>
</evidence>
<dbReference type="EMBL" id="JAYKXH010000019">
    <property type="protein sequence ID" value="KAK7134388.1"/>
    <property type="molecule type" value="Genomic_DNA"/>
</dbReference>
<feature type="compositionally biased region" description="Polar residues" evidence="1">
    <location>
        <begin position="247"/>
        <end position="257"/>
    </location>
</feature>
<dbReference type="InterPro" id="IPR000253">
    <property type="entry name" value="FHA_dom"/>
</dbReference>
<gene>
    <name evidence="3" type="ORF">R3I93_017715</name>
</gene>
<feature type="compositionally biased region" description="Basic and acidic residues" evidence="1">
    <location>
        <begin position="127"/>
        <end position="152"/>
    </location>
</feature>
<evidence type="ECO:0000313" key="4">
    <source>
        <dbReference type="Proteomes" id="UP001364617"/>
    </source>
</evidence>
<feature type="compositionally biased region" description="Basic and acidic residues" evidence="1">
    <location>
        <begin position="193"/>
        <end position="213"/>
    </location>
</feature>
<reference evidence="3 4" key="1">
    <citation type="submission" date="2024-02" db="EMBL/GenBank/DDBJ databases">
        <title>Chromosome-level genome assembly of the Eurasian Minnow (Phoxinus phoxinus).</title>
        <authorList>
            <person name="Oriowo T.O."/>
            <person name="Martin S."/>
            <person name="Stange M."/>
            <person name="Chrysostomakis Y."/>
            <person name="Brown T."/>
            <person name="Winkler S."/>
            <person name="Kukowka S."/>
            <person name="Myers E.W."/>
            <person name="Bohne A."/>
        </authorList>
    </citation>
    <scope>NUCLEOTIDE SEQUENCE [LARGE SCALE GENOMIC DNA]</scope>
    <source>
        <strain evidence="3">ZFMK-TIS-60720</strain>
        <tissue evidence="3">Whole Organism</tissue>
    </source>
</reference>
<dbReference type="AlphaFoldDB" id="A0AAN9CH44"/>
<dbReference type="PROSITE" id="PS50006">
    <property type="entry name" value="FHA_DOMAIN"/>
    <property type="match status" value="1"/>
</dbReference>
<organism evidence="3 4">
    <name type="scientific">Phoxinus phoxinus</name>
    <name type="common">Eurasian minnow</name>
    <dbReference type="NCBI Taxonomy" id="58324"/>
    <lineage>
        <taxon>Eukaryota</taxon>
        <taxon>Metazoa</taxon>
        <taxon>Chordata</taxon>
        <taxon>Craniata</taxon>
        <taxon>Vertebrata</taxon>
        <taxon>Euteleostomi</taxon>
        <taxon>Actinopterygii</taxon>
        <taxon>Neopterygii</taxon>
        <taxon>Teleostei</taxon>
        <taxon>Ostariophysi</taxon>
        <taxon>Cypriniformes</taxon>
        <taxon>Leuciscidae</taxon>
        <taxon>Phoxininae</taxon>
        <taxon>Phoxinus</taxon>
    </lineage>
</organism>
<evidence type="ECO:0000313" key="3">
    <source>
        <dbReference type="EMBL" id="KAK7134388.1"/>
    </source>
</evidence>
<dbReference type="Proteomes" id="UP001364617">
    <property type="component" value="Unassembled WGS sequence"/>
</dbReference>
<feature type="region of interest" description="Disordered" evidence="1">
    <location>
        <begin position="115"/>
        <end position="257"/>
    </location>
</feature>
<dbReference type="PANTHER" id="PTHR21603:SF17">
    <property type="entry name" value="PROLIFERATION MARKER PROTEIN KI-67"/>
    <property type="match status" value="1"/>
</dbReference>
<dbReference type="SMART" id="SM00240">
    <property type="entry name" value="FHA"/>
    <property type="match status" value="1"/>
</dbReference>
<dbReference type="CDD" id="cd22673">
    <property type="entry name" value="FHA_Ki67"/>
    <property type="match status" value="1"/>
</dbReference>
<dbReference type="PANTHER" id="PTHR21603">
    <property type="entry name" value="ANTIGEN KI-67-LIKE PROTEIN"/>
    <property type="match status" value="1"/>
</dbReference>
<dbReference type="Gene3D" id="2.60.200.20">
    <property type="match status" value="1"/>
</dbReference>
<comment type="caution">
    <text evidence="3">The sequence shown here is derived from an EMBL/GenBank/DDBJ whole genome shotgun (WGS) entry which is preliminary data.</text>
</comment>
<dbReference type="InterPro" id="IPR008984">
    <property type="entry name" value="SMAD_FHA_dom_sf"/>
</dbReference>